<evidence type="ECO:0000259" key="4">
    <source>
        <dbReference type="PROSITE" id="PS50991"/>
    </source>
</evidence>
<evidence type="ECO:0000256" key="3">
    <source>
        <dbReference type="RuleBase" id="RU003523"/>
    </source>
</evidence>
<proteinExistence type="inferred from homology"/>
<comment type="similarity">
    <text evidence="1 3">Belongs to the alpha-IPM synthase/homocitrate synthase family.</text>
</comment>
<dbReference type="InterPro" id="IPR002034">
    <property type="entry name" value="AIPM/Hcit_synth_CS"/>
</dbReference>
<dbReference type="EMBL" id="DTCM01000031">
    <property type="protein sequence ID" value="HGL40551.1"/>
    <property type="molecule type" value="Genomic_DNA"/>
</dbReference>
<dbReference type="EMBL" id="DTAD01000024">
    <property type="protein sequence ID" value="HGN89989.1"/>
    <property type="molecule type" value="Genomic_DNA"/>
</dbReference>
<dbReference type="InterPro" id="IPR000891">
    <property type="entry name" value="PYR_CT"/>
</dbReference>
<dbReference type="PANTHER" id="PTHR42880:SF1">
    <property type="entry name" value="ISOPROPYLMALATE_HOMOCITRATE_CITRAMALATE SYNTHASE FAMILY PROTEIN"/>
    <property type="match status" value="1"/>
</dbReference>
<sequence>MSSESWRGEKHWVSPYNFSPQVVSQFNFPEKIEIYDVTLRDGEQTPGVVLKASEKLEIAKALDELGVHRLEAGMPVVSEEDFNAVKMIANEGLRARVFGFARLVKEDIDAALKADVSGIVTEGPVGVPKLMQFGWRPEDVVEKAVTHVQYAKDHGLYTVFFGVDGTRADINFLKHIYSRVVTEAKPDAVAVVDTFGCASPEGFRYLVGEIVRTVKVPVEVHCHNDFGMGTAVSIAGLSAGASVVHVSVNGIGERAGNAALEEVVLSLELLYGRRLGLRLEKLVEVSRLVEKLTGFRLAANKPVVGERVFTRESGISVAGWVKYHLGSEAFLPELVGNRHDVLVGKKSGKHSIEWKLEKLGVKASPEEVQALLQKVKEISIAKKRALSDEELLECLETVRRS</sequence>
<dbReference type="GO" id="GO:0019752">
    <property type="term" value="P:carboxylic acid metabolic process"/>
    <property type="evidence" value="ECO:0007669"/>
    <property type="project" value="InterPro"/>
</dbReference>
<keyword evidence="2 3" id="KW-0808">Transferase</keyword>
<dbReference type="Gene3D" id="1.10.238.260">
    <property type="match status" value="1"/>
</dbReference>
<dbReference type="Pfam" id="PF22617">
    <property type="entry name" value="HCS_D2"/>
    <property type="match status" value="1"/>
</dbReference>
<protein>
    <recommendedName>
        <fullName evidence="4">Pyruvate carboxyltransferase domain-containing protein</fullName>
    </recommendedName>
</protein>
<dbReference type="Pfam" id="PF00682">
    <property type="entry name" value="HMGL-like"/>
    <property type="match status" value="1"/>
</dbReference>
<dbReference type="SUPFAM" id="SSF51569">
    <property type="entry name" value="Aldolase"/>
    <property type="match status" value="1"/>
</dbReference>
<dbReference type="EMBL" id="DRXG01000111">
    <property type="protein sequence ID" value="HHN52674.1"/>
    <property type="molecule type" value="Genomic_DNA"/>
</dbReference>
<accession>A0A7C4I1J2</accession>
<dbReference type="PROSITE" id="PS00815">
    <property type="entry name" value="AIPM_HOMOCIT_SYNTH_1"/>
    <property type="match status" value="1"/>
</dbReference>
<comment type="caution">
    <text evidence="6">The sequence shown here is derived from an EMBL/GenBank/DDBJ whole genome shotgun (WGS) entry which is preliminary data.</text>
</comment>
<dbReference type="InterPro" id="IPR013785">
    <property type="entry name" value="Aldolase_TIM"/>
</dbReference>
<dbReference type="InterPro" id="IPR054691">
    <property type="entry name" value="LeuA/HCS_post-cat"/>
</dbReference>
<evidence type="ECO:0000313" key="7">
    <source>
        <dbReference type="EMBL" id="HHN52674.1"/>
    </source>
</evidence>
<dbReference type="PROSITE" id="PS00816">
    <property type="entry name" value="AIPM_HOMOCIT_SYNTH_2"/>
    <property type="match status" value="1"/>
</dbReference>
<feature type="domain" description="Pyruvate carboxyltransferase" evidence="4">
    <location>
        <begin position="32"/>
        <end position="283"/>
    </location>
</feature>
<evidence type="ECO:0000313" key="6">
    <source>
        <dbReference type="EMBL" id="HGN89989.1"/>
    </source>
</evidence>
<evidence type="ECO:0000256" key="2">
    <source>
        <dbReference type="ARBA" id="ARBA00022679"/>
    </source>
</evidence>
<dbReference type="GO" id="GO:0046912">
    <property type="term" value="F:acyltransferase activity, acyl groups converted into alkyl on transfer"/>
    <property type="evidence" value="ECO:0007669"/>
    <property type="project" value="InterPro"/>
</dbReference>
<evidence type="ECO:0000256" key="1">
    <source>
        <dbReference type="ARBA" id="ARBA00006154"/>
    </source>
</evidence>
<dbReference type="AlphaFoldDB" id="A0A7C4I1J2"/>
<reference evidence="6" key="1">
    <citation type="journal article" date="2020" name="mSystems">
        <title>Genome- and Community-Level Interaction Insights into Carbon Utilization and Element Cycling Functions of Hydrothermarchaeota in Hydrothermal Sediment.</title>
        <authorList>
            <person name="Zhou Z."/>
            <person name="Liu Y."/>
            <person name="Xu W."/>
            <person name="Pan J."/>
            <person name="Luo Z.H."/>
            <person name="Li M."/>
        </authorList>
    </citation>
    <scope>NUCLEOTIDE SEQUENCE [LARGE SCALE GENOMIC DNA]</scope>
    <source>
        <strain evidence="7">SpSt-1073</strain>
        <strain evidence="6">SpSt-613</strain>
        <strain evidence="5">SpSt-669</strain>
    </source>
</reference>
<gene>
    <name evidence="7" type="ORF">ENM30_05115</name>
    <name evidence="6" type="ORF">ENT82_02520</name>
    <name evidence="5" type="ORF">ENU43_02660</name>
</gene>
<organism evidence="6">
    <name type="scientific">Caldiarchaeum subterraneum</name>
    <dbReference type="NCBI Taxonomy" id="311458"/>
    <lineage>
        <taxon>Archaea</taxon>
        <taxon>Nitrososphaerota</taxon>
        <taxon>Candidatus Caldarchaeales</taxon>
        <taxon>Candidatus Caldarchaeaceae</taxon>
        <taxon>Candidatus Caldarchaeum</taxon>
    </lineage>
</organism>
<dbReference type="PROSITE" id="PS50991">
    <property type="entry name" value="PYR_CT"/>
    <property type="match status" value="1"/>
</dbReference>
<evidence type="ECO:0000313" key="5">
    <source>
        <dbReference type="EMBL" id="HGL40551.1"/>
    </source>
</evidence>
<name>A0A7C4I1J2_CALS0</name>
<dbReference type="PANTHER" id="PTHR42880">
    <property type="entry name" value="HOMOCITRATE SYNTHASE"/>
    <property type="match status" value="1"/>
</dbReference>
<dbReference type="Gene3D" id="3.20.20.70">
    <property type="entry name" value="Aldolase class I"/>
    <property type="match status" value="1"/>
</dbReference>